<feature type="region of interest" description="Disordered" evidence="1">
    <location>
        <begin position="372"/>
        <end position="405"/>
    </location>
</feature>
<dbReference type="EMBL" id="JSUQ01000041">
    <property type="protein sequence ID" value="KHQ49800.1"/>
    <property type="molecule type" value="Genomic_DNA"/>
</dbReference>
<feature type="compositionally biased region" description="Basic and acidic residues" evidence="1">
    <location>
        <begin position="393"/>
        <end position="405"/>
    </location>
</feature>
<organism evidence="2 3">
    <name type="scientific">Mameliella alba</name>
    <dbReference type="NCBI Taxonomy" id="561184"/>
    <lineage>
        <taxon>Bacteria</taxon>
        <taxon>Pseudomonadati</taxon>
        <taxon>Pseudomonadota</taxon>
        <taxon>Alphaproteobacteria</taxon>
        <taxon>Rhodobacterales</taxon>
        <taxon>Roseobacteraceae</taxon>
        <taxon>Mameliella</taxon>
    </lineage>
</organism>
<evidence type="ECO:0000256" key="1">
    <source>
        <dbReference type="SAM" id="MobiDB-lite"/>
    </source>
</evidence>
<protein>
    <submittedName>
        <fullName evidence="2">DNA mismatch repair protein MutL</fullName>
    </submittedName>
</protein>
<keyword evidence="3" id="KW-1185">Reference proteome</keyword>
<dbReference type="PATRIC" id="fig|1515334.3.peg.5659"/>
<dbReference type="SUPFAM" id="SSF55874">
    <property type="entry name" value="ATPase domain of HSP90 chaperone/DNA topoisomerase II/histidine kinase"/>
    <property type="match status" value="1"/>
</dbReference>
<dbReference type="InterPro" id="IPR036890">
    <property type="entry name" value="HATPase_C_sf"/>
</dbReference>
<proteinExistence type="predicted"/>
<dbReference type="OrthoDB" id="9813438at2"/>
<dbReference type="Proteomes" id="UP000030960">
    <property type="component" value="Unassembled WGS sequence"/>
</dbReference>
<comment type="caution">
    <text evidence="2">The sequence shown here is derived from an EMBL/GenBank/DDBJ whole genome shotgun (WGS) entry which is preliminary data.</text>
</comment>
<dbReference type="AlphaFoldDB" id="A0A0B3REY4"/>
<dbReference type="Pfam" id="PF13589">
    <property type="entry name" value="HATPase_c_3"/>
    <property type="match status" value="1"/>
</dbReference>
<evidence type="ECO:0000313" key="2">
    <source>
        <dbReference type="EMBL" id="KHQ49800.1"/>
    </source>
</evidence>
<evidence type="ECO:0000313" key="3">
    <source>
        <dbReference type="Proteomes" id="UP000030960"/>
    </source>
</evidence>
<dbReference type="Gene3D" id="3.30.565.10">
    <property type="entry name" value="Histidine kinase-like ATPase, C-terminal domain"/>
    <property type="match status" value="1"/>
</dbReference>
<sequence length="552" mass="61803">MAANKSPDPYRFEISLSVLNHLGRNLYRNFVTVLGEAISNSWDANAKNVWIEIDRENSSFSIKDDGDGMDSGDFQGKFLKIGYSKRKAGGSKSSTGRPYIGAKGIGKLALLSCAKRVSVFSKTGGTDYVGGVIDNAGLDGAILGDRSTEEYPLEQLDFSLISELREGHEKGTIIYFESTNDQLKNSDAYIKKLLALSFKFSLLDEEFTIHVSGDPVTVDDLKPLSDATQFLWSVNGYTDAYIDGLNNLELPASEVTTPLDIKGFVASVKKPANLKITGTDERATIDLFVNGRLREKNIIRHIPSQRIVESYIYGQIHFDTLDREGTDPFTSSREGIVEDDEKFRSLMDYLKRDLLTKIIDEWDKFRLEVKDEGDDDNTRKSKRDRKAQALVSEAKKDFQPDDDAPTKDVVEEWLTEMQADAEFNTSAYVDCFLSENLVRKYIGHKNLSPIDGIQKEIVKFKEREEKSKQAANISFPIRQISLDLSYLDMDALAFTAEGSKSTNTQSLWGDAIGFKPVRNAVGHTGRLTNVAKNHLNTTFENIKARVRILLSN</sequence>
<dbReference type="RefSeq" id="WP_043147118.1">
    <property type="nucleotide sequence ID" value="NZ_JSUQ01000041.1"/>
</dbReference>
<reference evidence="2 3" key="1">
    <citation type="submission" date="2014-10" db="EMBL/GenBank/DDBJ databases">
        <title>Genome sequence of Ponticoccus sp. strain UMTAT08 isolated from clonal culture of toxic dinoflagellate Alexandrium tamiyavanichii.</title>
        <authorList>
            <person name="Gan H.Y."/>
            <person name="Muhd D.-D."/>
            <person name="Mohd Noor M.E."/>
            <person name="Yeong Y.S."/>
            <person name="Usup G."/>
        </authorList>
    </citation>
    <scope>NUCLEOTIDE SEQUENCE [LARGE SCALE GENOMIC DNA]</scope>
    <source>
        <strain evidence="2 3">UMTAT08</strain>
    </source>
</reference>
<name>A0A0B3REY4_9RHOB</name>
<gene>
    <name evidence="2" type="ORF">OA50_05666</name>
</gene>
<accession>A0A0B3REY4</accession>